<feature type="domain" description="Mechanosensitive ion channel MscS" evidence="2">
    <location>
        <begin position="212"/>
        <end position="271"/>
    </location>
</feature>
<dbReference type="OrthoDB" id="1493289at2"/>
<keyword evidence="1" id="KW-0472">Membrane</keyword>
<keyword evidence="1" id="KW-1133">Transmembrane helix</keyword>
<dbReference type="EMBL" id="CP002831">
    <property type="protein sequence ID" value="AFC24497.1"/>
    <property type="molecule type" value="Genomic_DNA"/>
</dbReference>
<keyword evidence="1" id="KW-0812">Transmembrane</keyword>
<dbReference type="GO" id="GO:0016020">
    <property type="term" value="C:membrane"/>
    <property type="evidence" value="ECO:0007669"/>
    <property type="project" value="InterPro"/>
</dbReference>
<evidence type="ECO:0000313" key="4">
    <source>
        <dbReference type="Proteomes" id="UP000007519"/>
    </source>
</evidence>
<gene>
    <name evidence="3" type="ordered locus">SGRA_1762</name>
</gene>
<organism evidence="3 4">
    <name type="scientific">Saprospira grandis (strain Lewin)</name>
    <dbReference type="NCBI Taxonomy" id="984262"/>
    <lineage>
        <taxon>Bacteria</taxon>
        <taxon>Pseudomonadati</taxon>
        <taxon>Bacteroidota</taxon>
        <taxon>Saprospiria</taxon>
        <taxon>Saprospirales</taxon>
        <taxon>Saprospiraceae</taxon>
        <taxon>Saprospira</taxon>
    </lineage>
</organism>
<feature type="transmembrane region" description="Helical" evidence="1">
    <location>
        <begin position="122"/>
        <end position="142"/>
    </location>
</feature>
<dbReference type="HOGENOM" id="CLU_049564_1_0_10"/>
<protein>
    <submittedName>
        <fullName evidence="3">TM helix repeat-containing protein</fullName>
    </submittedName>
</protein>
<dbReference type="Pfam" id="PF00924">
    <property type="entry name" value="MS_channel_2nd"/>
    <property type="match status" value="1"/>
</dbReference>
<dbReference type="Gene3D" id="2.30.30.60">
    <property type="match status" value="1"/>
</dbReference>
<feature type="transmembrane region" description="Helical" evidence="1">
    <location>
        <begin position="186"/>
        <end position="209"/>
    </location>
</feature>
<dbReference type="eggNOG" id="COG0668">
    <property type="taxonomic scope" value="Bacteria"/>
</dbReference>
<feature type="transmembrane region" description="Helical" evidence="1">
    <location>
        <begin position="163"/>
        <end position="180"/>
    </location>
</feature>
<dbReference type="STRING" id="984262.SGRA_1762"/>
<dbReference type="KEGG" id="sgn:SGRA_1762"/>
<dbReference type="Proteomes" id="UP000007519">
    <property type="component" value="Chromosome"/>
</dbReference>
<sequence>MGDISKWTELFFASLQATTSAIMAALPALFGALFVFLGGLFMAKLLNKGLSKLLKKARFDQLAERIQLSSFLEKANIKKTPSELMGKMAYWLVMLLVITTASDILGWTVISKEISKLISYLPTLFSAIVLFVIGGFAAGLVRDIIKGATASLGIGAGKIISQIVYYMIFIIISLTALQQAGIDTSIISSNLFIILGAIMGSAAIAYGFASRDILANILAGFYGKRLFEVGQEVEVKGIRGQIIDISSIAITLQTEKEKVVIPSQKFIQEEVKIYKQASSD</sequence>
<dbReference type="PANTHER" id="PTHR30221:SF1">
    <property type="entry name" value="SMALL-CONDUCTANCE MECHANOSENSITIVE CHANNEL"/>
    <property type="match status" value="1"/>
</dbReference>
<dbReference type="Pfam" id="PF05552">
    <property type="entry name" value="MS_channel_1st_1"/>
    <property type="match status" value="2"/>
</dbReference>
<dbReference type="PANTHER" id="PTHR30221">
    <property type="entry name" value="SMALL-CONDUCTANCE MECHANOSENSITIVE CHANNEL"/>
    <property type="match status" value="1"/>
</dbReference>
<keyword evidence="4" id="KW-1185">Reference proteome</keyword>
<dbReference type="Gene3D" id="1.10.287.1260">
    <property type="match status" value="1"/>
</dbReference>
<proteinExistence type="predicted"/>
<evidence type="ECO:0000256" key="1">
    <source>
        <dbReference type="SAM" id="Phobius"/>
    </source>
</evidence>
<dbReference type="InterPro" id="IPR023408">
    <property type="entry name" value="MscS_beta-dom_sf"/>
</dbReference>
<dbReference type="InterPro" id="IPR006685">
    <property type="entry name" value="MscS_channel_2nd"/>
</dbReference>
<dbReference type="InterPro" id="IPR008910">
    <property type="entry name" value="MSC_TM_helix"/>
</dbReference>
<evidence type="ECO:0000313" key="3">
    <source>
        <dbReference type="EMBL" id="AFC24497.1"/>
    </source>
</evidence>
<name>H6KZA7_SAPGL</name>
<dbReference type="AlphaFoldDB" id="H6KZA7"/>
<feature type="transmembrane region" description="Helical" evidence="1">
    <location>
        <begin position="20"/>
        <end position="46"/>
    </location>
</feature>
<dbReference type="GO" id="GO:0008381">
    <property type="term" value="F:mechanosensitive monoatomic ion channel activity"/>
    <property type="evidence" value="ECO:0007669"/>
    <property type="project" value="InterPro"/>
</dbReference>
<dbReference type="InterPro" id="IPR045275">
    <property type="entry name" value="MscS_archaea/bacteria_type"/>
</dbReference>
<dbReference type="RefSeq" id="WP_015692130.1">
    <property type="nucleotide sequence ID" value="NC_016940.1"/>
</dbReference>
<feature type="transmembrane region" description="Helical" evidence="1">
    <location>
        <begin position="88"/>
        <end position="110"/>
    </location>
</feature>
<reference evidence="3 4" key="1">
    <citation type="journal article" date="2012" name="Stand. Genomic Sci.">
        <title>Complete genome sequencing and analysis of Saprospira grandis str. Lewin, a predatory marine bacterium.</title>
        <authorList>
            <person name="Saw J.H."/>
            <person name="Yuryev A."/>
            <person name="Kanbe M."/>
            <person name="Hou S."/>
            <person name="Young A.G."/>
            <person name="Aizawa S."/>
            <person name="Alam M."/>
        </authorList>
    </citation>
    <scope>NUCLEOTIDE SEQUENCE [LARGE SCALE GENOMIC DNA]</scope>
    <source>
        <strain evidence="3 4">Lewin</strain>
    </source>
</reference>
<evidence type="ECO:0000259" key="2">
    <source>
        <dbReference type="Pfam" id="PF00924"/>
    </source>
</evidence>
<accession>H6KZA7</accession>